<dbReference type="EMBL" id="ML734949">
    <property type="protein sequence ID" value="KAB8208946.1"/>
    <property type="molecule type" value="Genomic_DNA"/>
</dbReference>
<accession>A0A5N6DUS5</accession>
<keyword evidence="3" id="KW-1185">Reference proteome</keyword>
<gene>
    <name evidence="2" type="ORF">BDV34DRAFT_189765</name>
</gene>
<organism evidence="2 3">
    <name type="scientific">Aspergillus parasiticus</name>
    <dbReference type="NCBI Taxonomy" id="5067"/>
    <lineage>
        <taxon>Eukaryota</taxon>
        <taxon>Fungi</taxon>
        <taxon>Dikarya</taxon>
        <taxon>Ascomycota</taxon>
        <taxon>Pezizomycotina</taxon>
        <taxon>Eurotiomycetes</taxon>
        <taxon>Eurotiomycetidae</taxon>
        <taxon>Eurotiales</taxon>
        <taxon>Aspergillaceae</taxon>
        <taxon>Aspergillus</taxon>
        <taxon>Aspergillus subgen. Circumdati</taxon>
    </lineage>
</organism>
<proteinExistence type="predicted"/>
<dbReference type="VEuPathDB" id="FungiDB:BDV34DRAFT_189765"/>
<name>A0A5N6DUS5_ASPPA</name>
<evidence type="ECO:0000313" key="2">
    <source>
        <dbReference type="EMBL" id="KAB8208946.1"/>
    </source>
</evidence>
<evidence type="ECO:0000256" key="1">
    <source>
        <dbReference type="SAM" id="Phobius"/>
    </source>
</evidence>
<keyword evidence="1" id="KW-0812">Transmembrane</keyword>
<keyword evidence="1" id="KW-1133">Transmembrane helix</keyword>
<keyword evidence="1" id="KW-0472">Membrane</keyword>
<evidence type="ECO:0000313" key="3">
    <source>
        <dbReference type="Proteomes" id="UP000326532"/>
    </source>
</evidence>
<sequence>MLHSLHCLDTLRRHLYSGFEDIGSFPSGLMQLHFGIYRSSLVLSALFLFVELGLGIC</sequence>
<dbReference type="Proteomes" id="UP000326532">
    <property type="component" value="Unassembled WGS sequence"/>
</dbReference>
<reference evidence="2 3" key="1">
    <citation type="submission" date="2019-04" db="EMBL/GenBank/DDBJ databases">
        <title>Fungal friends and foes A comparative genomics study of 23 Aspergillus species from section Flavi.</title>
        <authorList>
            <consortium name="DOE Joint Genome Institute"/>
            <person name="Kjaerbolling I."/>
            <person name="Vesth T.C."/>
            <person name="Frisvad J.C."/>
            <person name="Nybo J.L."/>
            <person name="Theobald S."/>
            <person name="Kildgaard S."/>
            <person name="Petersen T.I."/>
            <person name="Kuo A."/>
            <person name="Sato A."/>
            <person name="Lyhne E.K."/>
            <person name="Kogle M.E."/>
            <person name="Wiebenga A."/>
            <person name="Kun R.S."/>
            <person name="Lubbers R.J."/>
            <person name="Makela M.R."/>
            <person name="Barry K."/>
            <person name="Chovatia M."/>
            <person name="Clum A."/>
            <person name="Daum C."/>
            <person name="Haridas S."/>
            <person name="He G."/>
            <person name="LaButti K."/>
            <person name="Lipzen A."/>
            <person name="Mondo S."/>
            <person name="Pangilinan J."/>
            <person name="Riley R."/>
            <person name="Salamov A."/>
            <person name="Simmons B.A."/>
            <person name="Magnuson J.K."/>
            <person name="Henrissat B."/>
            <person name="Mortensen U.H."/>
            <person name="Larsen T.O."/>
            <person name="De vries R.P."/>
            <person name="Grigoriev I.V."/>
            <person name="Machida M."/>
            <person name="Baker S.E."/>
            <person name="Andersen M.R."/>
        </authorList>
    </citation>
    <scope>NUCLEOTIDE SEQUENCE [LARGE SCALE GENOMIC DNA]</scope>
    <source>
        <strain evidence="2 3">CBS 117618</strain>
    </source>
</reference>
<dbReference type="AlphaFoldDB" id="A0A5N6DUS5"/>
<feature type="transmembrane region" description="Helical" evidence="1">
    <location>
        <begin position="36"/>
        <end position="56"/>
    </location>
</feature>
<protein>
    <submittedName>
        <fullName evidence="2">Uncharacterized protein</fullName>
    </submittedName>
</protein>